<dbReference type="VEuPathDB" id="TriTrypDB:TcBrA4_0171480"/>
<dbReference type="VEuPathDB" id="TriTrypDB:BCY84_11921"/>
<dbReference type="VEuPathDB" id="TriTrypDB:TCSYLVIO_007958"/>
<dbReference type="VEuPathDB" id="TriTrypDB:ECC02_010314"/>
<evidence type="ECO:0000313" key="3">
    <source>
        <dbReference type="EMBL" id="PWU84611.1"/>
    </source>
</evidence>
<dbReference type="VEuPathDB" id="TriTrypDB:TcCL_NonESM05986"/>
<evidence type="ECO:0000313" key="4">
    <source>
        <dbReference type="Proteomes" id="UP000246121"/>
    </source>
</evidence>
<protein>
    <submittedName>
        <fullName evidence="3">Mucin-associated surface protein (MASP)</fullName>
    </submittedName>
</protein>
<evidence type="ECO:0000256" key="1">
    <source>
        <dbReference type="SAM" id="MobiDB-lite"/>
    </source>
</evidence>
<evidence type="ECO:0000256" key="2">
    <source>
        <dbReference type="SAM" id="SignalP"/>
    </source>
</evidence>
<dbReference type="AlphaFoldDB" id="A0A2V2UKL7"/>
<dbReference type="EMBL" id="PRFA01000213">
    <property type="protein sequence ID" value="PWU84611.1"/>
    <property type="molecule type" value="Genomic_DNA"/>
</dbReference>
<dbReference type="Proteomes" id="UP000246121">
    <property type="component" value="Unassembled WGS sequence"/>
</dbReference>
<feature type="region of interest" description="Disordered" evidence="1">
    <location>
        <begin position="35"/>
        <end position="321"/>
    </location>
</feature>
<feature type="compositionally biased region" description="Basic and acidic residues" evidence="1">
    <location>
        <begin position="101"/>
        <end position="110"/>
    </location>
</feature>
<keyword evidence="2" id="KW-0732">Signal</keyword>
<dbReference type="VEuPathDB" id="TriTrypDB:Tc_MARK_5313"/>
<dbReference type="VEuPathDB" id="TriTrypDB:TcCLB.506139.70"/>
<dbReference type="VEuPathDB" id="TriTrypDB:TCSYLVIO_005195"/>
<dbReference type="VEuPathDB" id="TriTrypDB:C4B63_213g6"/>
<dbReference type="VEuPathDB" id="TriTrypDB:TcG_09864"/>
<dbReference type="VEuPathDB" id="TriTrypDB:C3747_177g79"/>
<accession>A0A2V2UKL7</accession>
<name>A0A2V2UKL7_TRYCR</name>
<dbReference type="VEuPathDB" id="TriTrypDB:TcCLB.511593.80"/>
<feature type="compositionally biased region" description="Polar residues" evidence="1">
    <location>
        <begin position="57"/>
        <end position="74"/>
    </location>
</feature>
<proteinExistence type="predicted"/>
<reference evidence="3 4" key="1">
    <citation type="journal article" date="2018" name="Microb. Genom.">
        <title>Expanding an expanded genome: long-read sequencing of Trypanosoma cruzi.</title>
        <authorList>
            <person name="Berna L."/>
            <person name="Rodriguez M."/>
            <person name="Chiribao M.L."/>
            <person name="Parodi-Talice A."/>
            <person name="Pita S."/>
            <person name="Rijo G."/>
            <person name="Alvarez-Valin F."/>
            <person name="Robello C."/>
        </authorList>
    </citation>
    <scope>NUCLEOTIDE SEQUENCE [LARGE SCALE GENOMIC DNA]</scope>
    <source>
        <strain evidence="3 4">Dm28c</strain>
    </source>
</reference>
<feature type="chain" id="PRO_5015918402" evidence="2">
    <location>
        <begin position="27"/>
        <end position="369"/>
    </location>
</feature>
<feature type="compositionally biased region" description="Basic and acidic residues" evidence="1">
    <location>
        <begin position="205"/>
        <end position="224"/>
    </location>
</feature>
<sequence>MAMMMTGRVLLVCALCVLWWGAGVICEEAPIADDSENTGVSQGPAKGSPPEPAGRNTGKQESSDQVSQGLQNVGEQLDSKNAAADNQRKDPKIETLTADKSMGEKGEAEKGQIGGGAGGEESGELLEERKAPLDGQGGEGQARQAGNGSVKVGGHSSATTPSERERKGTGEPSPPESLLPGASTQGNRAAPLASLQGAPAATLEISEKPVENPEAEPEKEKLSSEDDVPEQTSQGVNDGVEPNNDSQKEENFSIALKEQNGEPDGDSESTQPRHLAVGDASNIDAESGTEMPLPKNNPTPNSAVTEGAKRGGNKHGTRKETPVEAAAITNDTARTVYSDSSTAVSHTTSPFLLLLVVAACAAAAAVVAA</sequence>
<feature type="signal peptide" evidence="2">
    <location>
        <begin position="1"/>
        <end position="26"/>
    </location>
</feature>
<gene>
    <name evidence="3" type="ORF">C4B63_213g6</name>
</gene>
<comment type="caution">
    <text evidence="3">The sequence shown here is derived from an EMBL/GenBank/DDBJ whole genome shotgun (WGS) entry which is preliminary data.</text>
</comment>
<organism evidence="3 4">
    <name type="scientific">Trypanosoma cruzi</name>
    <dbReference type="NCBI Taxonomy" id="5693"/>
    <lineage>
        <taxon>Eukaryota</taxon>
        <taxon>Discoba</taxon>
        <taxon>Euglenozoa</taxon>
        <taxon>Kinetoplastea</taxon>
        <taxon>Metakinetoplastina</taxon>
        <taxon>Trypanosomatida</taxon>
        <taxon>Trypanosomatidae</taxon>
        <taxon>Trypanosoma</taxon>
        <taxon>Schizotrypanum</taxon>
    </lineage>
</organism>